<name>A0A1D3PA59_PLAMA</name>
<keyword evidence="4" id="KW-1185">Reference proteome</keyword>
<feature type="compositionally biased region" description="Basic and acidic residues" evidence="1">
    <location>
        <begin position="159"/>
        <end position="171"/>
    </location>
</feature>
<feature type="region of interest" description="Disordered" evidence="1">
    <location>
        <begin position="155"/>
        <end position="177"/>
    </location>
</feature>
<evidence type="ECO:0000256" key="2">
    <source>
        <dbReference type="SAM" id="SignalP"/>
    </source>
</evidence>
<evidence type="ECO:0000313" key="3">
    <source>
        <dbReference type="EMBL" id="SCN12092.1"/>
    </source>
</evidence>
<proteinExistence type="predicted"/>
<feature type="chain" id="PRO_5008919113" evidence="2">
    <location>
        <begin position="28"/>
        <end position="644"/>
    </location>
</feature>
<dbReference type="VEuPathDB" id="PlasmoDB:PmUG01_08021700"/>
<dbReference type="Proteomes" id="UP000219813">
    <property type="component" value="Chromosome 8"/>
</dbReference>
<evidence type="ECO:0000313" key="4">
    <source>
        <dbReference type="Proteomes" id="UP000219813"/>
    </source>
</evidence>
<protein>
    <submittedName>
        <fullName evidence="3">Uncharacterized protein</fullName>
    </submittedName>
</protein>
<dbReference type="OrthoDB" id="379364at2759"/>
<dbReference type="EMBL" id="LT594629">
    <property type="protein sequence ID" value="SCN12092.1"/>
    <property type="molecule type" value="Genomic_DNA"/>
</dbReference>
<dbReference type="GeneID" id="39868199"/>
<sequence length="644" mass="76049">MSMLMLMNVWVKVSFLIISIQLYGGLSMKCCTSSVKQTHKGISTLYRKVFPSKVVMHIKHTGNRSRRIGNKGKHHEKRKKKIQTVPLEKIESKIICCKDEAYSKVPTESSHRMLEGLPEKVQLPNLTKLLKMTTMSKRSMFPIFPMMYYITPRGGTTEGRGKSRRYSEPRGSRSNRSVTVQMTLAPKGSIHEKRTKEILEDPVKNYPWEISIPFHETITRELSPYYNFLKCEWAYLDYKRDSRKACGKIEGGVENYEGKGLKLEKGVDRPRYKEMPYYLDHGVEWRNFNHDEMIQFDIDPDGNQDQTFLETEEDLEYRQWGNWNYNCAKETTQLNTAWRDPVLSKNLTNLIYPWNHKAHENHIIPYGFPSPTFFIPEPKIEWELAARGFFGGYYEDPNWNRIKQYKIMKKLILEWHECKKDDPRIAAIKTELFGISSRKKYPSKQIKLINEHALLRAKEILLDHILDPNNDPDYITYFLDRAEPIDYIGGGNHKCPQEEIRNKTIVLNMCVYSNKQQQESYSYNMSIPEMAEMYHYYMTEIRGEGRTHQSCEDPVEDKYQCYELQNERKKFSALYALYKPLWSNKKFGEEFGDALREGEKLHINKFNKFNHILKLKKKKKLTQEEVNQCNYVDDYGHVDDQYDV</sequence>
<evidence type="ECO:0000256" key="1">
    <source>
        <dbReference type="SAM" id="MobiDB-lite"/>
    </source>
</evidence>
<organism evidence="3 4">
    <name type="scientific">Plasmodium malariae</name>
    <dbReference type="NCBI Taxonomy" id="5858"/>
    <lineage>
        <taxon>Eukaryota</taxon>
        <taxon>Sar</taxon>
        <taxon>Alveolata</taxon>
        <taxon>Apicomplexa</taxon>
        <taxon>Aconoidasida</taxon>
        <taxon>Haemosporida</taxon>
        <taxon>Plasmodiidae</taxon>
        <taxon>Plasmodium</taxon>
        <taxon>Plasmodium (Plasmodium)</taxon>
    </lineage>
</organism>
<dbReference type="OMA" id="SEMAEMY"/>
<feature type="signal peptide" evidence="2">
    <location>
        <begin position="1"/>
        <end position="27"/>
    </location>
</feature>
<reference evidence="3 4" key="1">
    <citation type="submission" date="2016-06" db="EMBL/GenBank/DDBJ databases">
        <authorList>
            <consortium name="Pathogen Informatics"/>
        </authorList>
    </citation>
    <scope>NUCLEOTIDE SEQUENCE [LARGE SCALE GENOMIC DNA]</scope>
</reference>
<gene>
    <name evidence="3" type="primary">PmUG01_08021700</name>
    <name evidence="3" type="ORF">PMUG01_08021700</name>
</gene>
<keyword evidence="2" id="KW-0732">Signal</keyword>
<dbReference type="KEGG" id="pmal:PMUG01_08021700"/>
<dbReference type="AlphaFoldDB" id="A0A1D3PA59"/>
<dbReference type="RefSeq" id="XP_028861063.1">
    <property type="nucleotide sequence ID" value="XM_029004368.1"/>
</dbReference>
<accession>A0A1D3PA59</accession>